<dbReference type="GO" id="GO:0008270">
    <property type="term" value="F:zinc ion binding"/>
    <property type="evidence" value="ECO:0007669"/>
    <property type="project" value="InterPro"/>
</dbReference>
<evidence type="ECO:0000313" key="1">
    <source>
        <dbReference type="EMBL" id="GHM59793.1"/>
    </source>
</evidence>
<dbReference type="GO" id="GO:0005576">
    <property type="term" value="C:extracellular region"/>
    <property type="evidence" value="ECO:0007669"/>
    <property type="project" value="InterPro"/>
</dbReference>
<gene>
    <name evidence="1" type="ORF">sL5_07860</name>
</gene>
<dbReference type="GO" id="GO:0006508">
    <property type="term" value="P:proteolysis"/>
    <property type="evidence" value="ECO:0007669"/>
    <property type="project" value="InterPro"/>
</dbReference>
<evidence type="ECO:0000313" key="2">
    <source>
        <dbReference type="Proteomes" id="UP000637906"/>
    </source>
</evidence>
<dbReference type="Proteomes" id="UP000637906">
    <property type="component" value="Unassembled WGS sequence"/>
</dbReference>
<dbReference type="Gene3D" id="3.40.30.160">
    <property type="entry name" value="Collagenase ColT, N-terminal domain"/>
    <property type="match status" value="1"/>
</dbReference>
<reference evidence="1 2" key="1">
    <citation type="journal article" date="2021" name="Microb. Ecol.">
        <title>Candidatus Mesenet longicola: Novel Endosymbionts of Brontispa longissima that Induce Cytoplasmic Incompatibility.</title>
        <authorList>
            <person name="Takano S."/>
            <person name="Gotoh Y."/>
            <person name="Hayashi T."/>
        </authorList>
    </citation>
    <scope>NUCLEOTIDE SEQUENCE [LARGE SCALE GENOMIC DNA]</scope>
    <source>
        <strain evidence="1">L5</strain>
    </source>
</reference>
<comment type="caution">
    <text evidence="1">The sequence shown here is derived from an EMBL/GenBank/DDBJ whole genome shotgun (WGS) entry which is preliminary data.</text>
</comment>
<proteinExistence type="predicted"/>
<keyword evidence="2" id="KW-1185">Reference proteome</keyword>
<dbReference type="GO" id="GO:0004222">
    <property type="term" value="F:metalloendopeptidase activity"/>
    <property type="evidence" value="ECO:0007669"/>
    <property type="project" value="InterPro"/>
</dbReference>
<protein>
    <submittedName>
        <fullName evidence="1">Uncharacterized protein</fullName>
    </submittedName>
</protein>
<organism evidence="1 2">
    <name type="scientific">Candidatus Mesenet longicola</name>
    <dbReference type="NCBI Taxonomy" id="1892558"/>
    <lineage>
        <taxon>Bacteria</taxon>
        <taxon>Pseudomonadati</taxon>
        <taxon>Pseudomonadota</taxon>
        <taxon>Alphaproteobacteria</taxon>
        <taxon>Rickettsiales</taxon>
        <taxon>Anaplasmataceae</taxon>
        <taxon>Candidatus Mesenet</taxon>
    </lineage>
</organism>
<dbReference type="Pfam" id="PF01752">
    <property type="entry name" value="Peptidase_M9"/>
    <property type="match status" value="1"/>
</dbReference>
<accession>A0A8J3MP91</accession>
<dbReference type="InterPro" id="IPR002169">
    <property type="entry name" value="Peptidase_M9A/M9B"/>
</dbReference>
<dbReference type="Gene3D" id="1.10.390.20">
    <property type="match status" value="1"/>
</dbReference>
<dbReference type="EMBL" id="BNGU01000035">
    <property type="protein sequence ID" value="GHM59793.1"/>
    <property type="molecule type" value="Genomic_DNA"/>
</dbReference>
<name>A0A8J3MP91_9RICK</name>
<sequence length="315" mass="36320">MSFFIDETHLFSGLGAFLHDKLKSQFKDQPDYQFRDDIENAIDEKLPNKHTISVDGSKIKVELFHSNVNSEELAKIEKVINDTFKVCTEYNMVPKDVDTNFRMFLFEDREQYVDILKSSYNYDAANTAGITSSQKNGLLTASDVLIYQGPKELSHVPFDDIDYFTLAHEFVHCIQNVVERKGYLSTSVTEGMADAFAGKALGQEIDALYDREIIQKSIKALKSDNAKFSDMYYGSSTSDFSKTEDYHYIIGTAIFKFLSDKNPKMIQDIVNYSLTGNMDKFREIWDYMHKVDNCDKFTDWLDDQCNQYHCMEAII</sequence>
<dbReference type="AlphaFoldDB" id="A0A8J3MP91"/>